<dbReference type="Gene3D" id="3.30.560.10">
    <property type="entry name" value="Glucose Oxidase, domain 3"/>
    <property type="match status" value="1"/>
</dbReference>
<dbReference type="KEGG" id="sedi:EBB79_07285"/>
<evidence type="ECO:0000313" key="10">
    <source>
        <dbReference type="Proteomes" id="UP000283063"/>
    </source>
</evidence>
<dbReference type="Proteomes" id="UP000283063">
    <property type="component" value="Chromosome"/>
</dbReference>
<name>A0A3T0N143_9RHOB</name>
<feature type="binding site" evidence="5">
    <location>
        <begin position="91"/>
        <end position="94"/>
    </location>
    <ligand>
        <name>FAD</name>
        <dbReference type="ChEBI" id="CHEBI:57692"/>
    </ligand>
</feature>
<feature type="domain" description="Glucose-methanol-choline oxidoreductase N-terminal" evidence="7">
    <location>
        <begin position="81"/>
        <end position="104"/>
    </location>
</feature>
<dbReference type="GO" id="GO:0050660">
    <property type="term" value="F:flavin adenine dinucleotide binding"/>
    <property type="evidence" value="ECO:0007669"/>
    <property type="project" value="InterPro"/>
</dbReference>
<evidence type="ECO:0000256" key="3">
    <source>
        <dbReference type="ARBA" id="ARBA00022630"/>
    </source>
</evidence>
<dbReference type="PANTHER" id="PTHR11552">
    <property type="entry name" value="GLUCOSE-METHANOL-CHOLINE GMC OXIDOREDUCTASE"/>
    <property type="match status" value="1"/>
</dbReference>
<evidence type="ECO:0000256" key="6">
    <source>
        <dbReference type="RuleBase" id="RU003968"/>
    </source>
</evidence>
<keyword evidence="3 6" id="KW-0285">Flavoprotein</keyword>
<dbReference type="Gene3D" id="3.50.50.60">
    <property type="entry name" value="FAD/NAD(P)-binding domain"/>
    <property type="match status" value="1"/>
</dbReference>
<dbReference type="SUPFAM" id="SSF51905">
    <property type="entry name" value="FAD/NAD(P)-binding domain"/>
    <property type="match status" value="1"/>
</dbReference>
<feature type="domain" description="Glucose-methanol-choline oxidoreductase N-terminal" evidence="8">
    <location>
        <begin position="253"/>
        <end position="267"/>
    </location>
</feature>
<accession>A0A3T0N143</accession>
<dbReference type="RefSeq" id="WP_127748268.1">
    <property type="nucleotide sequence ID" value="NZ_CP033219.1"/>
</dbReference>
<dbReference type="GO" id="GO:0016614">
    <property type="term" value="F:oxidoreductase activity, acting on CH-OH group of donors"/>
    <property type="evidence" value="ECO:0007669"/>
    <property type="project" value="InterPro"/>
</dbReference>
<feature type="binding site" evidence="5">
    <location>
        <position position="218"/>
    </location>
    <ligand>
        <name>FAD</name>
        <dbReference type="ChEBI" id="CHEBI:57692"/>
    </ligand>
</feature>
<evidence type="ECO:0000256" key="2">
    <source>
        <dbReference type="ARBA" id="ARBA00010790"/>
    </source>
</evidence>
<dbReference type="AlphaFoldDB" id="A0A3T0N143"/>
<keyword evidence="4 5" id="KW-0274">FAD</keyword>
<keyword evidence="10" id="KW-1185">Reference proteome</keyword>
<evidence type="ECO:0000256" key="5">
    <source>
        <dbReference type="PIRSR" id="PIRSR000137-2"/>
    </source>
</evidence>
<evidence type="ECO:0000259" key="8">
    <source>
        <dbReference type="PROSITE" id="PS00624"/>
    </source>
</evidence>
<dbReference type="PROSITE" id="PS00623">
    <property type="entry name" value="GMC_OXRED_1"/>
    <property type="match status" value="1"/>
</dbReference>
<dbReference type="Pfam" id="PF05199">
    <property type="entry name" value="GMC_oxred_C"/>
    <property type="match status" value="1"/>
</dbReference>
<protein>
    <submittedName>
        <fullName evidence="9">Choline dehydrogenase</fullName>
    </submittedName>
</protein>
<comment type="similarity">
    <text evidence="2 6">Belongs to the GMC oxidoreductase family.</text>
</comment>
<proteinExistence type="inferred from homology"/>
<organism evidence="9 10">
    <name type="scientific">Parasedimentitalea marina</name>
    <dbReference type="NCBI Taxonomy" id="2483033"/>
    <lineage>
        <taxon>Bacteria</taxon>
        <taxon>Pseudomonadati</taxon>
        <taxon>Pseudomonadota</taxon>
        <taxon>Alphaproteobacteria</taxon>
        <taxon>Rhodobacterales</taxon>
        <taxon>Paracoccaceae</taxon>
        <taxon>Parasedimentitalea</taxon>
    </lineage>
</organism>
<evidence type="ECO:0000259" key="7">
    <source>
        <dbReference type="PROSITE" id="PS00623"/>
    </source>
</evidence>
<dbReference type="InterPro" id="IPR012132">
    <property type="entry name" value="GMC_OxRdtase"/>
</dbReference>
<dbReference type="PROSITE" id="PS00624">
    <property type="entry name" value="GMC_OXRED_2"/>
    <property type="match status" value="1"/>
</dbReference>
<comment type="cofactor">
    <cofactor evidence="1 5">
        <name>FAD</name>
        <dbReference type="ChEBI" id="CHEBI:57692"/>
    </cofactor>
</comment>
<dbReference type="SUPFAM" id="SSF54373">
    <property type="entry name" value="FAD-linked reductases, C-terminal domain"/>
    <property type="match status" value="1"/>
</dbReference>
<dbReference type="InterPro" id="IPR007867">
    <property type="entry name" value="GMC_OxRtase_C"/>
</dbReference>
<evidence type="ECO:0000256" key="1">
    <source>
        <dbReference type="ARBA" id="ARBA00001974"/>
    </source>
</evidence>
<evidence type="ECO:0000313" key="9">
    <source>
        <dbReference type="EMBL" id="AZV77711.1"/>
    </source>
</evidence>
<reference evidence="9 10" key="1">
    <citation type="submission" date="2018-10" db="EMBL/GenBank/DDBJ databases">
        <title>Parasedimentitalea marina sp. nov., a psychrophilic bacterium isolated from deep seawater of the New Britain Trench.</title>
        <authorList>
            <person name="Cao J."/>
        </authorList>
    </citation>
    <scope>NUCLEOTIDE SEQUENCE [LARGE SCALE GENOMIC DNA]</scope>
    <source>
        <strain evidence="9 10">W43</strain>
    </source>
</reference>
<dbReference type="OrthoDB" id="9785276at2"/>
<dbReference type="EMBL" id="CP033219">
    <property type="protein sequence ID" value="AZV77711.1"/>
    <property type="molecule type" value="Genomic_DNA"/>
</dbReference>
<feature type="binding site" evidence="5">
    <location>
        <position position="83"/>
    </location>
    <ligand>
        <name>FAD</name>
        <dbReference type="ChEBI" id="CHEBI:57692"/>
    </ligand>
</feature>
<dbReference type="PIRSF" id="PIRSF000137">
    <property type="entry name" value="Alcohol_oxidase"/>
    <property type="match status" value="1"/>
</dbReference>
<dbReference type="InterPro" id="IPR036188">
    <property type="entry name" value="FAD/NAD-bd_sf"/>
</dbReference>
<gene>
    <name evidence="9" type="ORF">EBB79_07285</name>
</gene>
<dbReference type="InterPro" id="IPR000172">
    <property type="entry name" value="GMC_OxRdtase_N"/>
</dbReference>
<dbReference type="PANTHER" id="PTHR11552:SF147">
    <property type="entry name" value="CHOLINE DEHYDROGENASE, MITOCHONDRIAL"/>
    <property type="match status" value="1"/>
</dbReference>
<sequence length="537" mass="57963">MADYDYIIIGAGSAGCVLAERLSASQRHKVLVLEAGGRGRSPWISLPLGYGKSFHDPKVNWKYDTVAEEALAGRKGYWPRGKVVGGSGAINALVYARGLPKDFDDWAAAGATGWNWAAALETYEALETQIKPDGSRRGTGPLHVQDVSDQIHPSNRHFFAATQELGLPATDDINGLDNEGATAYQINTSGGRRMHSARAFLAPALKRPNVTLLTGALVENLGIEAGKATSVQVRHKGRLIQYTAGREIILSAGTVTSPRILQLSGIGPVGLLKSHGITPILDNPNVGGHLQDHLGINYYFRATEPTLNNVLRPFHGKLRAALQYAMTRRGPLSLSVNQCGGYFRSTTEIEYPDQQLYFNPVTYTTTSNGKRTVVQPDPFPGFILGFQPSRPTSRGRIDISAQDPEAPPLIHPNSLSSDEDQRQVMAGGKLCQQLIATNALGRLVENAMDPDLRSMSPKEILTDFRERCGTVFHPVGTCRMGEDTSDSVVCPRLKVHGVAGLRVVDASVFPNITSGNTNAPTMMLAHRAAGLILEDAS</sequence>
<dbReference type="Pfam" id="PF00732">
    <property type="entry name" value="GMC_oxred_N"/>
    <property type="match status" value="1"/>
</dbReference>
<evidence type="ECO:0000256" key="4">
    <source>
        <dbReference type="ARBA" id="ARBA00022827"/>
    </source>
</evidence>